<dbReference type="Proteomes" id="UP001431449">
    <property type="component" value="Unassembled WGS sequence"/>
</dbReference>
<reference evidence="2" key="1">
    <citation type="submission" date="2022-04" db="EMBL/GenBank/DDBJ databases">
        <title>Lysobacter sp. CAU 1642 isolated from sea sand.</title>
        <authorList>
            <person name="Kim W."/>
        </authorList>
    </citation>
    <scope>NUCLEOTIDE SEQUENCE</scope>
    <source>
        <strain evidence="2">CAU 1642</strain>
    </source>
</reference>
<dbReference type="InterPro" id="IPR050583">
    <property type="entry name" value="Mycobacterial_A85_antigen"/>
</dbReference>
<sequence length="281" mass="30888">MRRPCLPGLTLLLAAALAAAEAPRPSTASDRVEVLSPPLLHPALPFARSLRIYLPPGYAASDRDYPVIYLPDGQNLFNDATSYVGEWGVDEALDALAAEGFEAIAVGIDHGGERRMQELSPWHNPRFGEPLGAAYLDYLVETVKPFVDANYRTLNGPESTAIVGSSMGGLMAHYALHARPEVFGLAGVLSPSYWYHEAAFHYPQNRPRPAQARVFLSMGGAEGHEAVAHVEAMERLLRRWPDADGVRLRIVEAAEHNEAQWRTLFPEVVRFLYRLPPAQGG</sequence>
<keyword evidence="3" id="KW-1185">Reference proteome</keyword>
<dbReference type="GO" id="GO:0016787">
    <property type="term" value="F:hydrolase activity"/>
    <property type="evidence" value="ECO:0007669"/>
    <property type="project" value="UniProtKB-KW"/>
</dbReference>
<evidence type="ECO:0000313" key="3">
    <source>
        <dbReference type="Proteomes" id="UP001431449"/>
    </source>
</evidence>
<dbReference type="PANTHER" id="PTHR48098">
    <property type="entry name" value="ENTEROCHELIN ESTERASE-RELATED"/>
    <property type="match status" value="1"/>
</dbReference>
<comment type="caution">
    <text evidence="2">The sequence shown here is derived from an EMBL/GenBank/DDBJ whole genome shotgun (WGS) entry which is preliminary data.</text>
</comment>
<protein>
    <submittedName>
        <fullName evidence="2">Alpha/beta hydrolase-fold protein</fullName>
    </submittedName>
</protein>
<dbReference type="Gene3D" id="3.40.50.1820">
    <property type="entry name" value="alpha/beta hydrolase"/>
    <property type="match status" value="1"/>
</dbReference>
<dbReference type="SUPFAM" id="SSF53474">
    <property type="entry name" value="alpha/beta-Hydrolases"/>
    <property type="match status" value="1"/>
</dbReference>
<gene>
    <name evidence="2" type="ORF">M0G41_11615</name>
</gene>
<dbReference type="PANTHER" id="PTHR48098:SF6">
    <property type="entry name" value="FERRI-BACILLIBACTIN ESTERASE BESA"/>
    <property type="match status" value="1"/>
</dbReference>
<keyword evidence="1" id="KW-0732">Signal</keyword>
<proteinExistence type="predicted"/>
<dbReference type="InterPro" id="IPR029058">
    <property type="entry name" value="AB_hydrolase_fold"/>
</dbReference>
<feature type="chain" id="PRO_5046348961" evidence="1">
    <location>
        <begin position="29"/>
        <end position="281"/>
    </location>
</feature>
<dbReference type="RefSeq" id="WP_248209360.1">
    <property type="nucleotide sequence ID" value="NZ_JALNMH010000009.1"/>
</dbReference>
<accession>A0ABT0GIQ3</accession>
<name>A0ABT0GIQ3_9GAMM</name>
<feature type="signal peptide" evidence="1">
    <location>
        <begin position="1"/>
        <end position="28"/>
    </location>
</feature>
<evidence type="ECO:0000256" key="1">
    <source>
        <dbReference type="SAM" id="SignalP"/>
    </source>
</evidence>
<dbReference type="InterPro" id="IPR000801">
    <property type="entry name" value="Esterase-like"/>
</dbReference>
<evidence type="ECO:0000313" key="2">
    <source>
        <dbReference type="EMBL" id="MCK7594313.1"/>
    </source>
</evidence>
<dbReference type="Pfam" id="PF00756">
    <property type="entry name" value="Esterase"/>
    <property type="match status" value="1"/>
</dbReference>
<dbReference type="EMBL" id="JALNMH010000009">
    <property type="protein sequence ID" value="MCK7594313.1"/>
    <property type="molecule type" value="Genomic_DNA"/>
</dbReference>
<organism evidence="2 3">
    <name type="scientific">Pseudomarimonas salicorniae</name>
    <dbReference type="NCBI Taxonomy" id="2933270"/>
    <lineage>
        <taxon>Bacteria</taxon>
        <taxon>Pseudomonadati</taxon>
        <taxon>Pseudomonadota</taxon>
        <taxon>Gammaproteobacteria</taxon>
        <taxon>Lysobacterales</taxon>
        <taxon>Lysobacteraceae</taxon>
        <taxon>Pseudomarimonas</taxon>
    </lineage>
</organism>
<keyword evidence="2" id="KW-0378">Hydrolase</keyword>